<feature type="region of interest" description="Disordered" evidence="2">
    <location>
        <begin position="140"/>
        <end position="163"/>
    </location>
</feature>
<feature type="compositionally biased region" description="Gly residues" evidence="2">
    <location>
        <begin position="140"/>
        <end position="161"/>
    </location>
</feature>
<comment type="caution">
    <text evidence="3">The sequence shown here is derived from an EMBL/GenBank/DDBJ whole genome shotgun (WGS) entry which is preliminary data.</text>
</comment>
<dbReference type="EMBL" id="JAEHOD010000027">
    <property type="protein sequence ID" value="KAG2445339.1"/>
    <property type="molecule type" value="Genomic_DNA"/>
</dbReference>
<organism evidence="3 4">
    <name type="scientific">Chlamydomonas schloesseri</name>
    <dbReference type="NCBI Taxonomy" id="2026947"/>
    <lineage>
        <taxon>Eukaryota</taxon>
        <taxon>Viridiplantae</taxon>
        <taxon>Chlorophyta</taxon>
        <taxon>core chlorophytes</taxon>
        <taxon>Chlorophyceae</taxon>
        <taxon>CS clade</taxon>
        <taxon>Chlamydomonadales</taxon>
        <taxon>Chlamydomonadaceae</taxon>
        <taxon>Chlamydomonas</taxon>
    </lineage>
</organism>
<feature type="coiled-coil region" evidence="1">
    <location>
        <begin position="93"/>
        <end position="135"/>
    </location>
</feature>
<proteinExistence type="predicted"/>
<protein>
    <submittedName>
        <fullName evidence="3">Uncharacterized protein</fullName>
    </submittedName>
</protein>
<keyword evidence="4" id="KW-1185">Reference proteome</keyword>
<dbReference type="Proteomes" id="UP000613740">
    <property type="component" value="Unassembled WGS sequence"/>
</dbReference>
<evidence type="ECO:0000313" key="3">
    <source>
        <dbReference type="EMBL" id="KAG2445339.1"/>
    </source>
</evidence>
<evidence type="ECO:0000313" key="4">
    <source>
        <dbReference type="Proteomes" id="UP000613740"/>
    </source>
</evidence>
<sequence>MGASESKPPNNPILARIEQEAVRAAVPRGLKDERSRQLEYDLNWCYNRNNWFFTIGGLVVGVTLGYSMRSVQPIAWAAILAPAADWFYEQHACAELQEAYNEHQKRLKDEARARAEAAKAEVREHYAQYMAAEAAGAGGSGGGGGGGYSGPKGGSSVGGSGLAPSNLSSGSGIGGGGGGGGGLAGAGMATGAGAGAGVGAGTESGAGVGATRRGWWPWSGAGSKA</sequence>
<dbReference type="AlphaFoldDB" id="A0A835WDL5"/>
<feature type="region of interest" description="Disordered" evidence="2">
    <location>
        <begin position="205"/>
        <end position="225"/>
    </location>
</feature>
<keyword evidence="1" id="KW-0175">Coiled coil</keyword>
<dbReference type="OrthoDB" id="538251at2759"/>
<name>A0A835WDL5_9CHLO</name>
<evidence type="ECO:0000256" key="2">
    <source>
        <dbReference type="SAM" id="MobiDB-lite"/>
    </source>
</evidence>
<evidence type="ECO:0000256" key="1">
    <source>
        <dbReference type="SAM" id="Coils"/>
    </source>
</evidence>
<reference evidence="3" key="1">
    <citation type="journal article" date="2020" name="bioRxiv">
        <title>Comparative genomics of Chlamydomonas.</title>
        <authorList>
            <person name="Craig R.J."/>
            <person name="Hasan A.R."/>
            <person name="Ness R.W."/>
            <person name="Keightley P.D."/>
        </authorList>
    </citation>
    <scope>NUCLEOTIDE SEQUENCE</scope>
    <source>
        <strain evidence="3">CCAP 11/173</strain>
    </source>
</reference>
<gene>
    <name evidence="3" type="ORF">HYH02_008804</name>
</gene>
<accession>A0A835WDL5</accession>